<protein>
    <recommendedName>
        <fullName evidence="4 5">Large ribosomal subunit protein uL29</fullName>
    </recommendedName>
</protein>
<dbReference type="PANTHER" id="PTHR10916">
    <property type="entry name" value="60S RIBOSOMAL PROTEIN L35/50S RIBOSOMAL PROTEIN L29"/>
    <property type="match status" value="1"/>
</dbReference>
<evidence type="ECO:0000256" key="1">
    <source>
        <dbReference type="ARBA" id="ARBA00009254"/>
    </source>
</evidence>
<dbReference type="InterPro" id="IPR001854">
    <property type="entry name" value="Ribosomal_uL29"/>
</dbReference>
<dbReference type="HAMAP" id="MF_00374">
    <property type="entry name" value="Ribosomal_uL29"/>
    <property type="match status" value="1"/>
</dbReference>
<keyword evidence="2 5" id="KW-0689">Ribosomal protein</keyword>
<dbReference type="GO" id="GO:0022625">
    <property type="term" value="C:cytosolic large ribosomal subunit"/>
    <property type="evidence" value="ECO:0007669"/>
    <property type="project" value="TreeGrafter"/>
</dbReference>
<feature type="coiled-coil region" evidence="6">
    <location>
        <begin position="7"/>
        <end position="34"/>
    </location>
</feature>
<name>A0A8D6PPE5_9EURY</name>
<dbReference type="RefSeq" id="WP_214400115.1">
    <property type="nucleotide sequence ID" value="NZ_LR792632.1"/>
</dbReference>
<gene>
    <name evidence="7" type="primary">rpl</name>
    <name evidence="5" type="synonym">rpl29</name>
    <name evidence="7" type="ORF">MLAUSG7_0195</name>
</gene>
<dbReference type="InterPro" id="IPR036049">
    <property type="entry name" value="Ribosomal_uL29_sf"/>
</dbReference>
<dbReference type="KEGG" id="mesg:MLAUSG7_0195"/>
<dbReference type="PANTHER" id="PTHR10916:SF0">
    <property type="entry name" value="LARGE RIBOSOMAL SUBUNIT PROTEIN UL29C"/>
    <property type="match status" value="1"/>
</dbReference>
<dbReference type="AlphaFoldDB" id="A0A8D6PPE5"/>
<evidence type="ECO:0000256" key="4">
    <source>
        <dbReference type="ARBA" id="ARBA00035204"/>
    </source>
</evidence>
<dbReference type="PROSITE" id="PS00579">
    <property type="entry name" value="RIBOSOMAL_L29"/>
    <property type="match status" value="1"/>
</dbReference>
<dbReference type="SUPFAM" id="SSF46561">
    <property type="entry name" value="Ribosomal protein L29 (L29p)"/>
    <property type="match status" value="1"/>
</dbReference>
<organism evidence="7 8">
    <name type="scientific">Methanocaldococcus lauensis</name>
    <dbReference type="NCBI Taxonomy" id="2546128"/>
    <lineage>
        <taxon>Archaea</taxon>
        <taxon>Methanobacteriati</taxon>
        <taxon>Methanobacteriota</taxon>
        <taxon>Methanomada group</taxon>
        <taxon>Methanococci</taxon>
        <taxon>Methanococcales</taxon>
        <taxon>Methanocaldococcaceae</taxon>
        <taxon>Methanocaldococcus</taxon>
    </lineage>
</organism>
<dbReference type="GO" id="GO:0006412">
    <property type="term" value="P:translation"/>
    <property type="evidence" value="ECO:0007669"/>
    <property type="project" value="UniProtKB-UniRule"/>
</dbReference>
<evidence type="ECO:0000256" key="3">
    <source>
        <dbReference type="ARBA" id="ARBA00023274"/>
    </source>
</evidence>
<keyword evidence="6" id="KW-0175">Coiled coil</keyword>
<evidence type="ECO:0000256" key="6">
    <source>
        <dbReference type="SAM" id="Coils"/>
    </source>
</evidence>
<sequence length="72" mass="8362">MAILRANELREMSIDELKEKLVELKRELLKERVSIATSGSPTNPGRLREIKRTIARILTIMNEKKRMASQQQ</sequence>
<accession>A0A8D6PPE5</accession>
<dbReference type="Gene3D" id="1.10.287.310">
    <property type="match status" value="1"/>
</dbReference>
<dbReference type="FunFam" id="1.10.287.310:FF:000001">
    <property type="entry name" value="50S ribosomal protein L29"/>
    <property type="match status" value="1"/>
</dbReference>
<dbReference type="Pfam" id="PF00831">
    <property type="entry name" value="Ribosomal_L29"/>
    <property type="match status" value="1"/>
</dbReference>
<comment type="similarity">
    <text evidence="1 5">Belongs to the universal ribosomal protein uL29 family.</text>
</comment>
<reference evidence="7 8" key="1">
    <citation type="submission" date="2020-04" db="EMBL/GenBank/DDBJ databases">
        <authorList>
            <consortium name="Genoscope - CEA"/>
            <person name="William W."/>
        </authorList>
    </citation>
    <scope>NUCLEOTIDE SEQUENCE [LARGE SCALE GENOMIC DNA]</scope>
    <source>
        <strain evidence="7 8">SG7</strain>
    </source>
</reference>
<dbReference type="InterPro" id="IPR018254">
    <property type="entry name" value="Ribosomal_uL29_CS"/>
</dbReference>
<dbReference type="GeneID" id="65883002"/>
<dbReference type="EMBL" id="LR792632">
    <property type="protein sequence ID" value="CAB3287404.1"/>
    <property type="molecule type" value="Genomic_DNA"/>
</dbReference>
<evidence type="ECO:0000256" key="5">
    <source>
        <dbReference type="HAMAP-Rule" id="MF_00374"/>
    </source>
</evidence>
<dbReference type="Proteomes" id="UP000679213">
    <property type="component" value="Chromosome I"/>
</dbReference>
<evidence type="ECO:0000313" key="8">
    <source>
        <dbReference type="Proteomes" id="UP000679213"/>
    </source>
</evidence>
<dbReference type="GO" id="GO:0003735">
    <property type="term" value="F:structural constituent of ribosome"/>
    <property type="evidence" value="ECO:0007669"/>
    <property type="project" value="InterPro"/>
</dbReference>
<dbReference type="InterPro" id="IPR050063">
    <property type="entry name" value="Ribosomal_protein_uL29"/>
</dbReference>
<evidence type="ECO:0000313" key="7">
    <source>
        <dbReference type="EMBL" id="CAB3287404.1"/>
    </source>
</evidence>
<evidence type="ECO:0000256" key="2">
    <source>
        <dbReference type="ARBA" id="ARBA00022980"/>
    </source>
</evidence>
<dbReference type="NCBIfam" id="TIGR00012">
    <property type="entry name" value="L29"/>
    <property type="match status" value="1"/>
</dbReference>
<keyword evidence="3 5" id="KW-0687">Ribonucleoprotein</keyword>
<dbReference type="CDD" id="cd00427">
    <property type="entry name" value="Ribosomal_L29_HIP"/>
    <property type="match status" value="1"/>
</dbReference>
<proteinExistence type="inferred from homology"/>
<keyword evidence="8" id="KW-1185">Reference proteome</keyword>